<keyword evidence="3" id="KW-1185">Reference proteome</keyword>
<evidence type="ECO:0000313" key="2">
    <source>
        <dbReference type="EMBL" id="KDQ11535.1"/>
    </source>
</evidence>
<protein>
    <submittedName>
        <fullName evidence="2">Uncharacterized protein</fullName>
    </submittedName>
</protein>
<evidence type="ECO:0000313" key="3">
    <source>
        <dbReference type="Proteomes" id="UP000027195"/>
    </source>
</evidence>
<name>A0A067MA04_BOTB1</name>
<feature type="region of interest" description="Disordered" evidence="1">
    <location>
        <begin position="69"/>
        <end position="110"/>
    </location>
</feature>
<organism evidence="2 3">
    <name type="scientific">Botryobasidium botryosum (strain FD-172 SS1)</name>
    <dbReference type="NCBI Taxonomy" id="930990"/>
    <lineage>
        <taxon>Eukaryota</taxon>
        <taxon>Fungi</taxon>
        <taxon>Dikarya</taxon>
        <taxon>Basidiomycota</taxon>
        <taxon>Agaricomycotina</taxon>
        <taxon>Agaricomycetes</taxon>
        <taxon>Cantharellales</taxon>
        <taxon>Botryobasidiaceae</taxon>
        <taxon>Botryobasidium</taxon>
    </lineage>
</organism>
<reference evidence="3" key="1">
    <citation type="journal article" date="2014" name="Proc. Natl. Acad. Sci. U.S.A.">
        <title>Extensive sampling of basidiomycete genomes demonstrates inadequacy of the white-rot/brown-rot paradigm for wood decay fungi.</title>
        <authorList>
            <person name="Riley R."/>
            <person name="Salamov A.A."/>
            <person name="Brown D.W."/>
            <person name="Nagy L.G."/>
            <person name="Floudas D."/>
            <person name="Held B.W."/>
            <person name="Levasseur A."/>
            <person name="Lombard V."/>
            <person name="Morin E."/>
            <person name="Otillar R."/>
            <person name="Lindquist E.A."/>
            <person name="Sun H."/>
            <person name="LaButti K.M."/>
            <person name="Schmutz J."/>
            <person name="Jabbour D."/>
            <person name="Luo H."/>
            <person name="Baker S.E."/>
            <person name="Pisabarro A.G."/>
            <person name="Walton J.D."/>
            <person name="Blanchette R.A."/>
            <person name="Henrissat B."/>
            <person name="Martin F."/>
            <person name="Cullen D."/>
            <person name="Hibbett D.S."/>
            <person name="Grigoriev I.V."/>
        </authorList>
    </citation>
    <scope>NUCLEOTIDE SEQUENCE [LARGE SCALE GENOMIC DNA]</scope>
    <source>
        <strain evidence="3">FD-172 SS1</strain>
    </source>
</reference>
<dbReference type="Proteomes" id="UP000027195">
    <property type="component" value="Unassembled WGS sequence"/>
</dbReference>
<sequence length="110" mass="12034">MSSLNSPSSATLTSESRDDEHQKSSPCVFRRVFRNLRRGPDQDRAGPTSEFDLGADTASVASSWDLATLSSAKEPTKDEAQALTDEKRKGQPGNTSRRRAGEPMAQMTYI</sequence>
<feature type="compositionally biased region" description="Basic and acidic residues" evidence="1">
    <location>
        <begin position="74"/>
        <end position="89"/>
    </location>
</feature>
<accession>A0A067MA04</accession>
<dbReference type="AlphaFoldDB" id="A0A067MA04"/>
<dbReference type="EMBL" id="KL198057">
    <property type="protein sequence ID" value="KDQ11535.1"/>
    <property type="molecule type" value="Genomic_DNA"/>
</dbReference>
<evidence type="ECO:0000256" key="1">
    <source>
        <dbReference type="SAM" id="MobiDB-lite"/>
    </source>
</evidence>
<dbReference type="HOGENOM" id="CLU_2170660_0_0_1"/>
<feature type="compositionally biased region" description="Polar residues" evidence="1">
    <location>
        <begin position="1"/>
        <end position="14"/>
    </location>
</feature>
<dbReference type="InParanoid" id="A0A067MA04"/>
<proteinExistence type="predicted"/>
<feature type="region of interest" description="Disordered" evidence="1">
    <location>
        <begin position="1"/>
        <end position="54"/>
    </location>
</feature>
<gene>
    <name evidence="2" type="ORF">BOTBODRAFT_35207</name>
</gene>